<dbReference type="EMBL" id="MU001675">
    <property type="protein sequence ID" value="KAF2459324.1"/>
    <property type="molecule type" value="Genomic_DNA"/>
</dbReference>
<evidence type="ECO:0000256" key="1">
    <source>
        <dbReference type="SAM" id="MobiDB-lite"/>
    </source>
</evidence>
<feature type="compositionally biased region" description="Polar residues" evidence="1">
    <location>
        <begin position="1"/>
        <end position="11"/>
    </location>
</feature>
<evidence type="ECO:0000313" key="2">
    <source>
        <dbReference type="EMBL" id="KAF2459324.1"/>
    </source>
</evidence>
<evidence type="ECO:0000313" key="3">
    <source>
        <dbReference type="Proteomes" id="UP000799766"/>
    </source>
</evidence>
<name>A0A6A6P665_9PEZI</name>
<dbReference type="AlphaFoldDB" id="A0A6A6P665"/>
<organism evidence="2 3">
    <name type="scientific">Lineolata rhizophorae</name>
    <dbReference type="NCBI Taxonomy" id="578093"/>
    <lineage>
        <taxon>Eukaryota</taxon>
        <taxon>Fungi</taxon>
        <taxon>Dikarya</taxon>
        <taxon>Ascomycota</taxon>
        <taxon>Pezizomycotina</taxon>
        <taxon>Dothideomycetes</taxon>
        <taxon>Dothideomycetes incertae sedis</taxon>
        <taxon>Lineolatales</taxon>
        <taxon>Lineolataceae</taxon>
        <taxon>Lineolata</taxon>
    </lineage>
</organism>
<sequence>MSFSSTFISSCPPQPNHSPQPSASEYSVEPIPLFHPILAPLRGTTQQPSPAQTIPFQN</sequence>
<protein>
    <submittedName>
        <fullName evidence="2">Uncharacterized protein</fullName>
    </submittedName>
</protein>
<proteinExistence type="predicted"/>
<feature type="region of interest" description="Disordered" evidence="1">
    <location>
        <begin position="1"/>
        <end position="26"/>
    </location>
</feature>
<gene>
    <name evidence="2" type="ORF">BDY21DRAFT_337950</name>
</gene>
<dbReference type="Proteomes" id="UP000799766">
    <property type="component" value="Unassembled WGS sequence"/>
</dbReference>
<keyword evidence="3" id="KW-1185">Reference proteome</keyword>
<reference evidence="2" key="1">
    <citation type="journal article" date="2020" name="Stud. Mycol.">
        <title>101 Dothideomycetes genomes: a test case for predicting lifestyles and emergence of pathogens.</title>
        <authorList>
            <person name="Haridas S."/>
            <person name="Albert R."/>
            <person name="Binder M."/>
            <person name="Bloem J."/>
            <person name="Labutti K."/>
            <person name="Salamov A."/>
            <person name="Andreopoulos B."/>
            <person name="Baker S."/>
            <person name="Barry K."/>
            <person name="Bills G."/>
            <person name="Bluhm B."/>
            <person name="Cannon C."/>
            <person name="Castanera R."/>
            <person name="Culley D."/>
            <person name="Daum C."/>
            <person name="Ezra D."/>
            <person name="Gonzalez J."/>
            <person name="Henrissat B."/>
            <person name="Kuo A."/>
            <person name="Liang C."/>
            <person name="Lipzen A."/>
            <person name="Lutzoni F."/>
            <person name="Magnuson J."/>
            <person name="Mondo S."/>
            <person name="Nolan M."/>
            <person name="Ohm R."/>
            <person name="Pangilinan J."/>
            <person name="Park H.-J."/>
            <person name="Ramirez L."/>
            <person name="Alfaro M."/>
            <person name="Sun H."/>
            <person name="Tritt A."/>
            <person name="Yoshinaga Y."/>
            <person name="Zwiers L.-H."/>
            <person name="Turgeon B."/>
            <person name="Goodwin S."/>
            <person name="Spatafora J."/>
            <person name="Crous P."/>
            <person name="Grigoriev I."/>
        </authorList>
    </citation>
    <scope>NUCLEOTIDE SEQUENCE</scope>
    <source>
        <strain evidence="2">ATCC 16933</strain>
    </source>
</reference>
<accession>A0A6A6P665</accession>